<dbReference type="CDD" id="cd00037">
    <property type="entry name" value="CLECT"/>
    <property type="match status" value="1"/>
</dbReference>
<dbReference type="Gene3D" id="4.10.400.10">
    <property type="entry name" value="Low-density Lipoprotein Receptor"/>
    <property type="match status" value="1"/>
</dbReference>
<keyword evidence="5 13" id="KW-1133">Transmembrane helix</keyword>
<evidence type="ECO:0000259" key="19">
    <source>
        <dbReference type="PROSITE" id="PS50923"/>
    </source>
</evidence>
<dbReference type="SUPFAM" id="SSF49854">
    <property type="entry name" value="Spermadhesin, CUB domain"/>
    <property type="match status" value="3"/>
</dbReference>
<feature type="compositionally biased region" description="Basic and acidic residues" evidence="12">
    <location>
        <begin position="3167"/>
        <end position="3177"/>
    </location>
</feature>
<dbReference type="InterPro" id="IPR001881">
    <property type="entry name" value="EGF-like_Ca-bd_dom"/>
</dbReference>
<dbReference type="SUPFAM" id="SSF49785">
    <property type="entry name" value="Galactose-binding domain-like"/>
    <property type="match status" value="1"/>
</dbReference>
<dbReference type="InterPro" id="IPR000859">
    <property type="entry name" value="CUB_dom"/>
</dbReference>
<dbReference type="SMART" id="SM00181">
    <property type="entry name" value="EGF"/>
    <property type="match status" value="19"/>
</dbReference>
<feature type="disulfide bond" evidence="9">
    <location>
        <begin position="2640"/>
        <end position="2649"/>
    </location>
</feature>
<dbReference type="GO" id="GO:0005886">
    <property type="term" value="C:plasma membrane"/>
    <property type="evidence" value="ECO:0007669"/>
    <property type="project" value="TreeGrafter"/>
</dbReference>
<feature type="domain" description="EGF-like" evidence="16">
    <location>
        <begin position="2731"/>
        <end position="2767"/>
    </location>
</feature>
<evidence type="ECO:0000256" key="8">
    <source>
        <dbReference type="PROSITE-ProRule" id="PRU00059"/>
    </source>
</evidence>
<evidence type="ECO:0000259" key="16">
    <source>
        <dbReference type="PROSITE" id="PS50026"/>
    </source>
</evidence>
<feature type="compositionally biased region" description="Low complexity" evidence="12">
    <location>
        <begin position="3944"/>
        <end position="3969"/>
    </location>
</feature>
<dbReference type="InterPro" id="IPR023415">
    <property type="entry name" value="LDLR_class-A_CS"/>
</dbReference>
<name>A0A1I8B9H9_MELHA</name>
<dbReference type="Gene3D" id="2.10.50.10">
    <property type="entry name" value="Tumor Necrosis Factor Receptor, subunit A, domain 2"/>
    <property type="match status" value="5"/>
</dbReference>
<dbReference type="Gene3D" id="2.10.25.10">
    <property type="entry name" value="Laminin"/>
    <property type="match status" value="17"/>
</dbReference>
<dbReference type="PROSITE" id="PS50923">
    <property type="entry name" value="SUSHI"/>
    <property type="match status" value="5"/>
</dbReference>
<dbReference type="InterPro" id="IPR000152">
    <property type="entry name" value="EGF-type_Asp/Asn_hydroxyl_site"/>
</dbReference>
<keyword evidence="2 13" id="KW-0812">Transmembrane</keyword>
<dbReference type="PROSITE" id="PS01209">
    <property type="entry name" value="LDLRA_1"/>
    <property type="match status" value="1"/>
</dbReference>
<dbReference type="PROSITE" id="PS00022">
    <property type="entry name" value="EGF_1"/>
    <property type="match status" value="14"/>
</dbReference>
<dbReference type="PROSITE" id="PS01186">
    <property type="entry name" value="EGF_2"/>
    <property type="match status" value="11"/>
</dbReference>
<feature type="domain" description="EGF-like" evidence="16">
    <location>
        <begin position="2807"/>
        <end position="2866"/>
    </location>
</feature>
<dbReference type="FunFam" id="2.10.25.10:FF:000066">
    <property type="entry name" value="FAT atypical cadherin 4"/>
    <property type="match status" value="1"/>
</dbReference>
<evidence type="ECO:0000259" key="17">
    <source>
        <dbReference type="PROSITE" id="PS50041"/>
    </source>
</evidence>
<dbReference type="Pfam" id="PF07645">
    <property type="entry name" value="EGF_CA"/>
    <property type="match status" value="2"/>
</dbReference>
<feature type="region of interest" description="Disordered" evidence="12">
    <location>
        <begin position="3164"/>
        <end position="3184"/>
    </location>
</feature>
<dbReference type="InterPro" id="IPR051022">
    <property type="entry name" value="Notch_Cell-Fate_Det"/>
</dbReference>
<feature type="transmembrane region" description="Helical" evidence="13">
    <location>
        <begin position="21"/>
        <end position="43"/>
    </location>
</feature>
<feature type="domain" description="EGF-like" evidence="16">
    <location>
        <begin position="2769"/>
        <end position="2805"/>
    </location>
</feature>
<feature type="disulfide bond" evidence="9">
    <location>
        <begin position="2681"/>
        <end position="2690"/>
    </location>
</feature>
<dbReference type="CDD" id="cd00112">
    <property type="entry name" value="LDLa"/>
    <property type="match status" value="1"/>
</dbReference>
<feature type="domain" description="Sushi" evidence="19">
    <location>
        <begin position="3275"/>
        <end position="3345"/>
    </location>
</feature>
<dbReference type="InterPro" id="IPR003410">
    <property type="entry name" value="HYR_dom"/>
</dbReference>
<evidence type="ECO:0000259" key="14">
    <source>
        <dbReference type="PROSITE" id="PS01180"/>
    </source>
</evidence>
<feature type="disulfide bond" evidence="9">
    <location>
        <begin position="2526"/>
        <end position="2535"/>
    </location>
</feature>
<feature type="domain" description="Sushi" evidence="19">
    <location>
        <begin position="670"/>
        <end position="734"/>
    </location>
</feature>
<dbReference type="Pfam" id="PF00008">
    <property type="entry name" value="EGF"/>
    <property type="match status" value="3"/>
</dbReference>
<dbReference type="GO" id="GO:0032991">
    <property type="term" value="C:protein-containing complex"/>
    <property type="evidence" value="ECO:0007669"/>
    <property type="project" value="TreeGrafter"/>
</dbReference>
<feature type="domain" description="HYR" evidence="18">
    <location>
        <begin position="3188"/>
        <end position="3274"/>
    </location>
</feature>
<feature type="disulfide bond" evidence="9">
    <location>
        <begin position="2795"/>
        <end position="2804"/>
    </location>
</feature>
<dbReference type="WBParaSite" id="MhA1_Contig170.frz3.fgene1">
    <property type="protein sequence ID" value="MhA1_Contig170.frz3.fgene1"/>
    <property type="gene ID" value="MhA1_Contig170.frz3.fgene1"/>
</dbReference>
<dbReference type="InterPro" id="IPR008979">
    <property type="entry name" value="Galactose-bd-like_sf"/>
</dbReference>
<dbReference type="Gene3D" id="3.10.100.10">
    <property type="entry name" value="Mannose-Binding Protein A, subunit A"/>
    <property type="match status" value="1"/>
</dbReference>
<feature type="domain" description="EGF-like" evidence="16">
    <location>
        <begin position="2343"/>
        <end position="2379"/>
    </location>
</feature>
<dbReference type="SUPFAM" id="SSF57535">
    <property type="entry name" value="Complement control module/SCR domain"/>
    <property type="match status" value="5"/>
</dbReference>
<feature type="domain" description="HYR" evidence="18">
    <location>
        <begin position="1804"/>
        <end position="1887"/>
    </location>
</feature>
<feature type="disulfide bond" evidence="9">
    <location>
        <begin position="2369"/>
        <end position="2378"/>
    </location>
</feature>
<protein>
    <submittedName>
        <fullName evidence="21">Uncharacterized protein</fullName>
    </submittedName>
</protein>
<evidence type="ECO:0000259" key="15">
    <source>
        <dbReference type="PROSITE" id="PS50022"/>
    </source>
</evidence>
<dbReference type="CDD" id="cd00033">
    <property type="entry name" value="CCP"/>
    <property type="match status" value="3"/>
</dbReference>
<feature type="disulfide bond" evidence="9">
    <location>
        <begin position="2488"/>
        <end position="2497"/>
    </location>
</feature>
<dbReference type="Pfam" id="PF00057">
    <property type="entry name" value="Ldl_recept_a"/>
    <property type="match status" value="1"/>
</dbReference>
<feature type="domain" description="EGF-like" evidence="16">
    <location>
        <begin position="2460"/>
        <end position="2498"/>
    </location>
</feature>
<dbReference type="SUPFAM" id="SSF56436">
    <property type="entry name" value="C-type lectin-like"/>
    <property type="match status" value="1"/>
</dbReference>
<dbReference type="PROSITE" id="PS50022">
    <property type="entry name" value="FA58C_3"/>
    <property type="match status" value="1"/>
</dbReference>
<dbReference type="SMART" id="SM00042">
    <property type="entry name" value="CUB"/>
    <property type="match status" value="3"/>
</dbReference>
<dbReference type="PROSITE" id="PS50041">
    <property type="entry name" value="C_TYPE_LECTIN_2"/>
    <property type="match status" value="1"/>
</dbReference>
<dbReference type="Gene3D" id="2.60.120.290">
    <property type="entry name" value="Spermadhesin, CUB domain"/>
    <property type="match status" value="3"/>
</dbReference>
<keyword evidence="6 9" id="KW-1015">Disulfide bond</keyword>
<dbReference type="InterPro" id="IPR036055">
    <property type="entry name" value="LDL_receptor-like_sf"/>
</dbReference>
<feature type="disulfide bond" evidence="9">
    <location>
        <begin position="2856"/>
        <end position="2865"/>
    </location>
</feature>
<feature type="disulfide bond" evidence="9">
    <location>
        <begin position="2407"/>
        <end position="2416"/>
    </location>
</feature>
<feature type="domain" description="Sushi" evidence="19">
    <location>
        <begin position="1428"/>
        <end position="1496"/>
    </location>
</feature>
<feature type="domain" description="EGF-like" evidence="16">
    <location>
        <begin position="2381"/>
        <end position="2417"/>
    </location>
</feature>
<feature type="disulfide bond" evidence="8">
    <location>
        <begin position="542"/>
        <end position="569"/>
    </location>
</feature>
<evidence type="ECO:0000313" key="21">
    <source>
        <dbReference type="WBParaSite" id="MhA1_Contig170.frz3.fgene1"/>
    </source>
</evidence>
<feature type="disulfide bond" evidence="10">
    <location>
        <begin position="288"/>
        <end position="303"/>
    </location>
</feature>
<dbReference type="OMA" id="CPPDMWV"/>
<dbReference type="Pfam" id="PF25024">
    <property type="entry name" value="EGF_TEN"/>
    <property type="match status" value="1"/>
</dbReference>
<feature type="disulfide bond" evidence="9">
    <location>
        <begin position="2602"/>
        <end position="2611"/>
    </location>
</feature>
<feature type="disulfide bond" evidence="9">
    <location>
        <begin position="2662"/>
        <end position="2679"/>
    </location>
</feature>
<keyword evidence="3" id="KW-0732">Signal</keyword>
<evidence type="ECO:0000256" key="12">
    <source>
        <dbReference type="SAM" id="MobiDB-lite"/>
    </source>
</evidence>
<dbReference type="InterPro" id="IPR001304">
    <property type="entry name" value="C-type_lectin-like"/>
</dbReference>
<feature type="domain" description="CUB" evidence="14">
    <location>
        <begin position="312"/>
        <end position="425"/>
    </location>
</feature>
<dbReference type="SMART" id="SM01411">
    <property type="entry name" value="Ephrin_rec_like"/>
    <property type="match status" value="7"/>
</dbReference>
<feature type="disulfide bond" evidence="10">
    <location>
        <begin position="269"/>
        <end position="281"/>
    </location>
</feature>
<feature type="domain" description="EGF-like" evidence="16">
    <location>
        <begin position="2576"/>
        <end position="2612"/>
    </location>
</feature>
<keyword evidence="4" id="KW-0677">Repeat</keyword>
<feature type="domain" description="CUB" evidence="14">
    <location>
        <begin position="542"/>
        <end position="671"/>
    </location>
</feature>
<evidence type="ECO:0000313" key="20">
    <source>
        <dbReference type="Proteomes" id="UP000095281"/>
    </source>
</evidence>
<feature type="domain" description="CUB" evidence="14">
    <location>
        <begin position="429"/>
        <end position="541"/>
    </location>
</feature>
<dbReference type="CDD" id="cd00054">
    <property type="entry name" value="EGF_CA"/>
    <property type="match status" value="12"/>
</dbReference>
<reference evidence="21" key="1">
    <citation type="submission" date="2016-11" db="UniProtKB">
        <authorList>
            <consortium name="WormBaseParasite"/>
        </authorList>
    </citation>
    <scope>IDENTIFICATION</scope>
</reference>
<feature type="domain" description="EGF-like" evidence="16">
    <location>
        <begin position="945"/>
        <end position="985"/>
    </location>
</feature>
<dbReference type="Proteomes" id="UP000095281">
    <property type="component" value="Unplaced"/>
</dbReference>
<evidence type="ECO:0000256" key="9">
    <source>
        <dbReference type="PROSITE-ProRule" id="PRU00076"/>
    </source>
</evidence>
<feature type="disulfide bond" evidence="9">
    <location>
        <begin position="2564"/>
        <end position="2573"/>
    </location>
</feature>
<dbReference type="SUPFAM" id="SSF57184">
    <property type="entry name" value="Growth factor receptor domain"/>
    <property type="match status" value="3"/>
</dbReference>
<evidence type="ECO:0000256" key="3">
    <source>
        <dbReference type="ARBA" id="ARBA00022729"/>
    </source>
</evidence>
<keyword evidence="7" id="KW-0325">Glycoprotein</keyword>
<dbReference type="Pfam" id="PF00754">
    <property type="entry name" value="F5_F8_type_C"/>
    <property type="match status" value="1"/>
</dbReference>
<dbReference type="PANTHER" id="PTHR24049">
    <property type="entry name" value="CRUMBS FAMILY MEMBER"/>
    <property type="match status" value="1"/>
</dbReference>
<comment type="caution">
    <text evidence="9">Lacks conserved residue(s) required for the propagation of feature annotation.</text>
</comment>
<dbReference type="PROSITE" id="PS00010">
    <property type="entry name" value="ASX_HYDROXYL"/>
    <property type="match status" value="6"/>
</dbReference>
<feature type="region of interest" description="Disordered" evidence="12">
    <location>
        <begin position="3931"/>
        <end position="3969"/>
    </location>
</feature>
<dbReference type="SUPFAM" id="SSF57424">
    <property type="entry name" value="LDL receptor-like module"/>
    <property type="match status" value="1"/>
</dbReference>
<dbReference type="CDD" id="cd00057">
    <property type="entry name" value="FA58C"/>
    <property type="match status" value="1"/>
</dbReference>
<feature type="disulfide bond" evidence="9">
    <location>
        <begin position="3749"/>
        <end position="3759"/>
    </location>
</feature>
<feature type="domain" description="EGF-like" evidence="16">
    <location>
        <begin position="3746"/>
        <end position="3781"/>
    </location>
</feature>
<dbReference type="PROSITE" id="PS01180">
    <property type="entry name" value="CUB"/>
    <property type="match status" value="3"/>
</dbReference>
<evidence type="ECO:0000256" key="4">
    <source>
        <dbReference type="ARBA" id="ARBA00022737"/>
    </source>
</evidence>
<accession>A0A1I8B9H9</accession>
<dbReference type="Gene3D" id="2.10.70.10">
    <property type="entry name" value="Complement Module, domain 1"/>
    <property type="match status" value="5"/>
</dbReference>
<keyword evidence="13" id="KW-0472">Membrane</keyword>
<dbReference type="PANTHER" id="PTHR24049:SF30">
    <property type="match status" value="1"/>
</dbReference>
<evidence type="ECO:0000256" key="1">
    <source>
        <dbReference type="ARBA" id="ARBA00022536"/>
    </source>
</evidence>
<keyword evidence="11" id="KW-0768">Sushi</keyword>
<dbReference type="InterPro" id="IPR000421">
    <property type="entry name" value="FA58C"/>
</dbReference>
<feature type="disulfide bond" evidence="9">
    <location>
        <begin position="2429"/>
        <end position="2446"/>
    </location>
</feature>
<dbReference type="GO" id="GO:0045197">
    <property type="term" value="P:establishment or maintenance of epithelial cell apical/basal polarity"/>
    <property type="evidence" value="ECO:0007669"/>
    <property type="project" value="TreeGrafter"/>
</dbReference>
<evidence type="ECO:0000256" key="6">
    <source>
        <dbReference type="ARBA" id="ARBA00023157"/>
    </source>
</evidence>
<dbReference type="SMART" id="SM00179">
    <property type="entry name" value="EGF_CA"/>
    <property type="match status" value="15"/>
</dbReference>
<feature type="domain" description="EGF-like" evidence="16">
    <location>
        <begin position="2538"/>
        <end position="2574"/>
    </location>
</feature>
<dbReference type="Gene3D" id="2.60.120.200">
    <property type="match status" value="1"/>
</dbReference>
<proteinExistence type="predicted"/>
<evidence type="ECO:0000256" key="11">
    <source>
        <dbReference type="PROSITE-ProRule" id="PRU00302"/>
    </source>
</evidence>
<dbReference type="InterPro" id="IPR009030">
    <property type="entry name" value="Growth_fac_rcpt_cys_sf"/>
</dbReference>
<feature type="domain" description="C-type lectin" evidence="17">
    <location>
        <begin position="119"/>
        <end position="265"/>
    </location>
</feature>
<dbReference type="InterPro" id="IPR049883">
    <property type="entry name" value="NOTCH1_EGF-like"/>
</dbReference>
<dbReference type="InterPro" id="IPR013032">
    <property type="entry name" value="EGF-like_CS"/>
</dbReference>
<dbReference type="SMART" id="SM00032">
    <property type="entry name" value="CCP"/>
    <property type="match status" value="9"/>
</dbReference>
<dbReference type="InterPro" id="IPR018097">
    <property type="entry name" value="EGF_Ca-bd_CS"/>
</dbReference>
<dbReference type="PROSITE" id="PS01187">
    <property type="entry name" value="EGF_CA"/>
    <property type="match status" value="4"/>
</dbReference>
<feature type="disulfide bond" evidence="9">
    <location>
        <begin position="2757"/>
        <end position="2766"/>
    </location>
</feature>
<dbReference type="InterPro" id="IPR000742">
    <property type="entry name" value="EGF"/>
</dbReference>
<evidence type="ECO:0000256" key="2">
    <source>
        <dbReference type="ARBA" id="ARBA00022692"/>
    </source>
</evidence>
<dbReference type="FunFam" id="2.10.25.10:FF:000118">
    <property type="entry name" value="protein delta homolog 2"/>
    <property type="match status" value="1"/>
</dbReference>
<feature type="domain" description="EGF-like" evidence="16">
    <location>
        <begin position="2652"/>
        <end position="2691"/>
    </location>
</feature>
<feature type="transmembrane region" description="Helical" evidence="13">
    <location>
        <begin position="3791"/>
        <end position="3815"/>
    </location>
</feature>
<feature type="disulfide bond" evidence="9">
    <location>
        <begin position="3771"/>
        <end position="3780"/>
    </location>
</feature>
<dbReference type="SMART" id="SM00034">
    <property type="entry name" value="CLECT"/>
    <property type="match status" value="1"/>
</dbReference>
<feature type="disulfide bond" evidence="9">
    <location>
        <begin position="2448"/>
        <end position="2457"/>
    </location>
</feature>
<dbReference type="FunFam" id="2.10.25.10:FF:000321">
    <property type="entry name" value="Protein delta homolog 1"/>
    <property type="match status" value="1"/>
</dbReference>
<evidence type="ECO:0000259" key="18">
    <source>
        <dbReference type="PROSITE" id="PS50825"/>
    </source>
</evidence>
<dbReference type="FunFam" id="2.10.25.10:FF:000038">
    <property type="entry name" value="Fibrillin 2"/>
    <property type="match status" value="1"/>
</dbReference>
<dbReference type="FunFam" id="2.10.25.10:FF:000117">
    <property type="entry name" value="Delta-like protein"/>
    <property type="match status" value="1"/>
</dbReference>
<feature type="disulfide bond" evidence="10">
    <location>
        <begin position="276"/>
        <end position="294"/>
    </location>
</feature>
<dbReference type="InterPro" id="IPR000436">
    <property type="entry name" value="Sushi_SCR_CCP_dom"/>
</dbReference>
<keyword evidence="20" id="KW-1185">Reference proteome</keyword>
<dbReference type="Pfam" id="PF00059">
    <property type="entry name" value="Lectin_C"/>
    <property type="match status" value="1"/>
</dbReference>
<dbReference type="InterPro" id="IPR016186">
    <property type="entry name" value="C-type_lectin-like/link_sf"/>
</dbReference>
<feature type="region of interest" description="Disordered" evidence="12">
    <location>
        <begin position="614"/>
        <end position="633"/>
    </location>
</feature>
<feature type="domain" description="EGF-like" evidence="16">
    <location>
        <begin position="2693"/>
        <end position="2729"/>
    </location>
</feature>
<evidence type="ECO:0000256" key="5">
    <source>
        <dbReference type="ARBA" id="ARBA00022989"/>
    </source>
</evidence>
<dbReference type="Pfam" id="PF00431">
    <property type="entry name" value="CUB"/>
    <property type="match status" value="2"/>
</dbReference>
<dbReference type="InterPro" id="IPR035914">
    <property type="entry name" value="Sperma_CUB_dom_sf"/>
</dbReference>
<dbReference type="SMART" id="SM00192">
    <property type="entry name" value="LDLa"/>
    <property type="match status" value="1"/>
</dbReference>
<evidence type="ECO:0000256" key="13">
    <source>
        <dbReference type="SAM" id="Phobius"/>
    </source>
</evidence>
<dbReference type="InterPro" id="IPR011641">
    <property type="entry name" value="Tyr-kin_ephrin_A/B_rcpt-like"/>
</dbReference>
<dbReference type="Pfam" id="PF12661">
    <property type="entry name" value="hEGF"/>
    <property type="match status" value="2"/>
</dbReference>
<feature type="disulfide bond" evidence="11">
    <location>
        <begin position="1325"/>
        <end position="1352"/>
    </location>
</feature>
<dbReference type="PROSITE" id="PS50068">
    <property type="entry name" value="LDLRA_2"/>
    <property type="match status" value="1"/>
</dbReference>
<feature type="domain" description="EGF-like" evidence="16">
    <location>
        <begin position="2614"/>
        <end position="2650"/>
    </location>
</feature>
<dbReference type="InterPro" id="IPR002172">
    <property type="entry name" value="LDrepeatLR_classA_rpt"/>
</dbReference>
<dbReference type="PROSITE" id="PS50026">
    <property type="entry name" value="EGF_3"/>
    <property type="match status" value="15"/>
</dbReference>
<dbReference type="GO" id="GO:0005509">
    <property type="term" value="F:calcium ion binding"/>
    <property type="evidence" value="ECO:0007669"/>
    <property type="project" value="InterPro"/>
</dbReference>
<evidence type="ECO:0000256" key="10">
    <source>
        <dbReference type="PROSITE-ProRule" id="PRU00124"/>
    </source>
</evidence>
<dbReference type="SMART" id="SM00231">
    <property type="entry name" value="FA58C"/>
    <property type="match status" value="1"/>
</dbReference>
<dbReference type="Gene3D" id="2.60.120.260">
    <property type="entry name" value="Galactose-binding domain-like"/>
    <property type="match status" value="2"/>
</dbReference>
<dbReference type="Pfam" id="PF00084">
    <property type="entry name" value="Sushi"/>
    <property type="match status" value="5"/>
</dbReference>
<dbReference type="GO" id="GO:0007157">
    <property type="term" value="P:heterophilic cell-cell adhesion via plasma membrane cell adhesion molecules"/>
    <property type="evidence" value="ECO:0007669"/>
    <property type="project" value="TreeGrafter"/>
</dbReference>
<feature type="domain" description="EGF-like" evidence="16">
    <location>
        <begin position="2419"/>
        <end position="2458"/>
    </location>
</feature>
<dbReference type="PROSITE" id="PS50825">
    <property type="entry name" value="HYR"/>
    <property type="match status" value="3"/>
</dbReference>
<keyword evidence="1 9" id="KW-0245">EGF-like domain</keyword>
<feature type="disulfide bond" evidence="9">
    <location>
        <begin position="2719"/>
        <end position="2728"/>
    </location>
</feature>
<feature type="domain" description="HYR" evidence="18">
    <location>
        <begin position="1717"/>
        <end position="1803"/>
    </location>
</feature>
<feature type="domain" description="Sushi" evidence="19">
    <location>
        <begin position="1276"/>
        <end position="1354"/>
    </location>
</feature>
<feature type="domain" description="F5/8 type C" evidence="15">
    <location>
        <begin position="1546"/>
        <end position="1691"/>
    </location>
</feature>
<dbReference type="FunFam" id="2.10.25.10:FF:000472">
    <property type="entry name" value="Uncharacterized protein, isoform A"/>
    <property type="match status" value="2"/>
</dbReference>
<evidence type="ECO:0000256" key="7">
    <source>
        <dbReference type="ARBA" id="ARBA00023180"/>
    </source>
</evidence>
<sequence length="3990" mass="441171">MKIFQTGHKRPRNRKIIIKLFLSNYFYLLINICVLTTLFVNIYGAESEESSTSADEEEPVFSQSARQLFTNENSNENVEKHMRPEASMPPKIHRQYRKNPPPFVLADIQLQCAEGWERFAGKCYKEISIEKSWPQALAFCSRFGAKLVRLESSEENKFLAKYLMRPHLTSGSTTSSSEYWIGLLYRPLMMDSSISSSSSHSQSSMEGSFLWSDGSQTSRYVGFWSYGQPDPANGSCTKILVDGQQVEGPTWQLDVCNQLRPFICEQSACIKGSFFCQNGVCLPERARCNGIDECGDSSDEFNCPTSHSEMSCQRYEKGESGRIETPNFPASYRQGANCRWVIEGPLNSKIQLNFDSFETEERHDLVTVLDGGPSENSTFALSTISGTPRNTEKLSFESSTNRMIVQFRADQSIQARGFQASWRTVPISCGNQQLKASSIGQQFHSPEWPRNYPKGIECVWRIEAPSGQLISLFIEEFNTEAELDFLTIYDGPSPSAPVLAKFSGQMKEPQLIISTQSQVHIYFFSSDTISQKGFTITYKKGCDNNIRRSHGVLTSPGNAHLPYAPSQICRWNIELPPPSQQTENFDVAAEIPSLSLALNSWDVADLGDKLQIYEGGEDGSSSGRPLHESDGFTVNNAPPKTIYAKQGRVELVWRSNVLNSGTGWNISFSTSCPPLSLPSRRVLLSTKNTAYGTHVTISCERGFEFSTGLGRHFETRCELGGLWSNSAPVPDCQPVYCSAIPQIANGFAVSATNVSYAGMARYQCYEGFSFASGKRHEEIFCTDEGRWTQSPKCKTDACPALPAFVSGERILQFGDGIGFGSVYQFHCAKGYFIEGPLSIVCRPNELTCTDIPVIENGELHLLPSNNGVADEKTKEKHERKQKDYNKNLTTKQKMEFKTKRNTVIRELQFGNSLRVECHSGFQSVGAETLKCLANQTLSGIPKCRDIDECELQSAGNCASKSTTCVNMAGGFHCQCQPGYKPKLGKIMLFLMEIANLNVYKDCSGPMTILPIKIQTSHGVPVLVQQLNSKNGWCADTTITNAQMLERRIMTFNESISSTSSILTLIFTFPVPKYPPQIIEKLHLEKVVDPSSSPPSGIAGAATATPEAWPQRFIISYSIEEGMPFEVYNGGLAELGGNNINITNDNKKTERKLNNSKEIRTRALGAIGSEILVLAKPIEARTLQIEFLEFHGGVPCMKFEFLGCQRTACEDINECEYGRNGGCEQHCHNTQGGHRCSCEEGFDLFLETGQSGSRLREGETGYGEFDSLRFNHSCIPRHCAPLTTPENGQLIAQNLDKSFKTEANNTNKNEFFSSSFAFPSIVEFRCTFGYQMRGPSHLKCLADGTWNGTAPTCIPATCSGVKNSTAVGLFVQPDTVSIPFGQNLSFVCSQTNRPPKHSALGEMRQCIYDPRTDGLEYWLSGPEIDCPLVDCGPPPALSGAYYEGDEGHHGGNFKVGSVYLFQCRAPYSLVGKSSYDDRMVRCNVDGTWDLGDLRCEGPVCVDPGHPDDGQTFLDSVEEGAVATFSCTRQGFKPFPAETISCSLGTPCVLSEDVGISSGFIPDGAFSDNSDKVIWGYEPHKSRMSSSGWCGSKDAFIFLSVDLQRIYTLTTLRLTGVAGNGHLAGHVTKMQLFYKVQFSQNYDNYPMEFSTPSGNHRKIYQFTLNPPLRARYILLGITEYEKNPCLRFDMHGCLAPLSSTHEVPAHLQVGWNASIPQCIDAEPPTFKNCPQSPVIVQTDENGQLFPANYVIPEATDNSGRITYMLTKPEDFHPPYPVSQDTDIIYQAFDDAGNMAECAVRLRIPDTVPPILKCPDSYAVWAQENQTELHMQFNESSVKLVVQDQSPITQISYEPSEARIKLDSHVTVEASVLDAHSNRNKCKFQIALLPEPCSPWSLRIDEATVQKQCQRHASGTVCQVQCRKGYRFLESFPQQKSESKKQISQNSTSTLPQRYSCSIEQQSGKWLPSPNPPACVPMAMEPARYEMKVHMNYSLNSPLPSDCAKVGRRTWITLLSNHFQSYELMVGSLFDSIDQVLSQRCSSTVQIYVRFLDAKFSQMGEKTMGANFTVQILPTVLQQVFYELCSLTLRTIFDLRIPGATIPIRSLLALSGDSVPAILNLGCPPINASGISLSQGFSCSQGELLKLPPPNVGADDFLSAAPGLPECFPCPKGTAFVNNSCIQCPMGSYQDQEGKIRCKPCIENTYTLQSGAQSNESCLGLFEGLNLKNTSYSFPDVCGNGMFSSTGMIPCQLCPRHTFAGPPPIGGYKECEPCPEGTYTARLGSVGPSHCKQPCAPGHFSVTGLEPCSPCPINFYQPNIGQQRCLQCSNDSFTSETGRFADEHCKKLDCQTLKCQNRGQCVVANHKEVCECRPGFMGSHCEQQIPLCDSHPCLNGGTCELHNGAFRCICPQNYTGSRCQFGPDECISSVHCPNGGVCQDLPGLGTTKCICRTGFTGPDCSQISDPCQSDQPCKNGAQCIPLQLGRYKCKCLPGWEGTNCEKNIDDCTENPCALGAKCHDLINDFECECPHGFSGKRCQIKDNLCDPSPCLNGGQCVDTLFDKHCICKRGWNGTFCEQEVNECSQKPCQNGATCRDQEDDYSCECAPGFHGYQCQYMIDHCAVKPCRNNGTCINRGPIYECQCPLGYEGDHCEHNVDECEMMTPCDAVGTGRCEDLVNGFKCHCHPGYEGNFCEQHVSQCEDDPCMNNGICTDLGAGFQCECQLGWKGDRCQEMETQCDRKPCMNEGKCVPVVDDYFCVCPEGVSGKNCELAPNRCLGEPCHNGGVCGDFGSRSDCQCPKGFSGKGCQFRFDSCHEGLCKNGGTCVNNNNDINKRQMSKLENIVALDQNSEEIGFKCICAPGFTGNECEIDINECQPSPCPLASHCVDLVNGYYLTGANCGKRIDPDYDLHFLESSSQPASASLGIPFNFASSALTLNIWVKFEKNQRDVVVKEQRQSPPVFFTLYSSSSPNQPTNLTELLTISSEAIQIRLFPELEKQPLVLHFPIHQRPDTQLAWNNIIFMWDSQQQGSYSLLWNAVRLYSDKGYAPDRRLDINAWINLGDPKGIEQQQNQHLITNKIILSDLNNENGKMIGSKFVGSITRVNMWNRMLDFETEIPSIVQRCQGSPDLYEGLSLRFANYDRLQGKVERIAKSTCGRIDLTSPTCLSGDENKNTRDHQCRPTSSNMNDYSNKEELVEVEGCPVEPIYVQTPLKELNISWKEPKFYETSSRVLIANIEQNLKPGQVFTWGQYSAIYVALDNQSSPLAICQFKINVVREFCPDPEIPVNGVQRCEQWGPGLRYKACSVHCQNGYGFSRPPAAFYSCGEDGKWRPNEGKQRPFRYPQCTRQSPAKHLARIQLSYPQLALCNPAGKSTVTEKINERINQINNKWHICANNDESSECPGVQVQINCQDIFASARFRRQNRQTTLQQFDVIIDVPIRERPLLGQMDPTDIIRDEAMVHGLAFRVGNAFRCPVGYLLYNGSCVPCAPGTFFFVPTGECELCPIGQYQPEEAQIQCIECPSESPITVGMGAVRQNECRIRCLPGHHLNISTGLCEPCSYGFFQPESGAFDCIPCGIGKTTLERTAINEDQCRDECPDGQQLTASGSCQPCPQGMYRTRGQDKQCVECPSGTTTEGVGAGNKALCNTPKCGAGQFLIADIKRCQFCPRGTFQDQQLQFECKKCPPSFNTAEEGATRESQCYPTDQCSLGQDNCSWNAQCIDLPDENDVASWRCVCNPGFRGNGINCTDACLNFCLNDGICRKNKLGHVECACKENFSGERCEIRFQPRSQKLVYWTGAIVAVVFLLIVIVVVIWMISLRFSRSSDNSFLSSPLDKPALSFTQSTTDSPLASNFLYGRPPPILDRSHSSSIGGGGSNSLIHPIGFYYEDEQSPYDQTGVGAVGRHGRENSQEMKSIFLASTVADNNNEVSAIGDSSASHSPGGHQINNGGIKATGTTNTTNSSGGSPGSATRALEQRLRHIQQHMYRPMGDS</sequence>
<dbReference type="Pfam" id="PF07699">
    <property type="entry name" value="Ephrin_rec_like"/>
    <property type="match status" value="7"/>
</dbReference>
<feature type="domain" description="Sushi" evidence="19">
    <location>
        <begin position="735"/>
        <end position="795"/>
    </location>
</feature>
<organism evidence="20 21">
    <name type="scientific">Meloidogyne hapla</name>
    <name type="common">Root-knot nematode worm</name>
    <dbReference type="NCBI Taxonomy" id="6305"/>
    <lineage>
        <taxon>Eukaryota</taxon>
        <taxon>Metazoa</taxon>
        <taxon>Ecdysozoa</taxon>
        <taxon>Nematoda</taxon>
        <taxon>Chromadorea</taxon>
        <taxon>Rhabditida</taxon>
        <taxon>Tylenchina</taxon>
        <taxon>Tylenchomorpha</taxon>
        <taxon>Tylenchoidea</taxon>
        <taxon>Meloidogynidae</taxon>
        <taxon>Meloidogyninae</taxon>
        <taxon>Meloidogyne</taxon>
    </lineage>
</organism>
<feature type="domain" description="EGF-like" evidence="16">
    <location>
        <begin position="2500"/>
        <end position="2536"/>
    </location>
</feature>
<dbReference type="Pfam" id="PF02494">
    <property type="entry name" value="HYR"/>
    <property type="match status" value="2"/>
</dbReference>
<dbReference type="CDD" id="cd00041">
    <property type="entry name" value="CUB"/>
    <property type="match status" value="2"/>
</dbReference>
<dbReference type="InterPro" id="IPR035976">
    <property type="entry name" value="Sushi/SCR/CCP_sf"/>
</dbReference>
<dbReference type="SUPFAM" id="SSF57196">
    <property type="entry name" value="EGF/Laminin"/>
    <property type="match status" value="12"/>
</dbReference>
<dbReference type="InterPro" id="IPR016187">
    <property type="entry name" value="CTDL_fold"/>
</dbReference>